<reference evidence="5" key="1">
    <citation type="submission" date="2016-10" db="EMBL/GenBank/DDBJ databases">
        <authorList>
            <person name="Varghese N."/>
            <person name="Submissions S."/>
        </authorList>
    </citation>
    <scope>NUCLEOTIDE SEQUENCE [LARGE SCALE GENOMIC DNA]</scope>
    <source>
        <strain evidence="5">DC30,IBRC 10041,KCTC 4046</strain>
    </source>
</reference>
<dbReference type="InterPro" id="IPR002821">
    <property type="entry name" value="Hydantoinase_A"/>
</dbReference>
<dbReference type="RefSeq" id="WP_021074023.1">
    <property type="nucleotide sequence ID" value="NZ_FNPC01000006.1"/>
</dbReference>
<sequence>MSVRIGVDTGGTFTDVVLYDDETNEIHTTKTPSTPPDFDRGVLNGIDKILEQTDTDPGDVSFLSHGTTVGTNAVLEGEIPNLGLITNEGLRDVLEIGDQTRPDLYDLQTDKPPELIPRYLRREVPGRVDSHGEVVDELDEDAVRTVVDELAEEDIESIVVSTLFSYLNPDHEERIGGIIEAHEADLQYALSSRVHPEIREYERTITTVLNEAIKTTVEDYFGRLTEGIEQRGIDVPLNIIHSGGGIFTAEQATQRAVRTITSGPAAGAVATEKVSAQEGFENAIGMDMGGTSADVSLIRDGEIVRSTEGEINDLPIKTPMIDINTVGAGGGSIAWIDEGGILHVGPKSAGADPGPICYGQGGEQPTITDANLLLGRLNPANFLEGEMELIVEETRDRFAETIAEPLDQSVEEAALSVVEVANASIARRVHNVTVERGDDPSDFALIGFGGAGPLQTPAVARRMDMEDVIIPRSPGVFSARGILIADVRVDESHSYRERRIDPAIIDDQVGTLAAETHDRFIQQGFTDEEIRIDRAIDMRYAGQSYELTVPVEDDPITSETIAAATDRFHEMHARLYGHAMEGEDVEVVTLRVTGHVPTAPLTDVPETTAAEALRDVRDVYFADHGWLETDVYDRNSLATGRTVDGPAILEESGATAIVPPETEATVTEAGNVHITL</sequence>
<dbReference type="GeneID" id="43840206"/>
<dbReference type="Pfam" id="PF19278">
    <property type="entry name" value="Hydant_A_C"/>
    <property type="match status" value="1"/>
</dbReference>
<dbReference type="InterPro" id="IPR008040">
    <property type="entry name" value="Hydant_A_N"/>
</dbReference>
<dbReference type="GO" id="GO:0006749">
    <property type="term" value="P:glutathione metabolic process"/>
    <property type="evidence" value="ECO:0007669"/>
    <property type="project" value="TreeGrafter"/>
</dbReference>
<gene>
    <name evidence="4" type="ORF">SAMN05216564_106266</name>
</gene>
<organism evidence="4 5">
    <name type="scientific">Halopenitus persicus</name>
    <dbReference type="NCBI Taxonomy" id="1048396"/>
    <lineage>
        <taxon>Archaea</taxon>
        <taxon>Methanobacteriati</taxon>
        <taxon>Methanobacteriota</taxon>
        <taxon>Stenosarchaea group</taxon>
        <taxon>Halobacteria</taxon>
        <taxon>Halobacteriales</taxon>
        <taxon>Haloferacaceae</taxon>
        <taxon>Halopenitus</taxon>
    </lineage>
</organism>
<evidence type="ECO:0000259" key="1">
    <source>
        <dbReference type="Pfam" id="PF01968"/>
    </source>
</evidence>
<dbReference type="OrthoDB" id="8261at2157"/>
<dbReference type="GO" id="GO:0017168">
    <property type="term" value="F:5-oxoprolinase (ATP-hydrolyzing) activity"/>
    <property type="evidence" value="ECO:0007669"/>
    <property type="project" value="TreeGrafter"/>
</dbReference>
<dbReference type="InterPro" id="IPR049517">
    <property type="entry name" value="ACX-like_C"/>
</dbReference>
<dbReference type="PANTHER" id="PTHR11365">
    <property type="entry name" value="5-OXOPROLINASE RELATED"/>
    <property type="match status" value="1"/>
</dbReference>
<dbReference type="AlphaFoldDB" id="A0A1H3L444"/>
<dbReference type="Pfam" id="PF05378">
    <property type="entry name" value="Hydant_A_N"/>
    <property type="match status" value="1"/>
</dbReference>
<evidence type="ECO:0000259" key="2">
    <source>
        <dbReference type="Pfam" id="PF05378"/>
    </source>
</evidence>
<dbReference type="Pfam" id="PF01968">
    <property type="entry name" value="Hydantoinase_A"/>
    <property type="match status" value="1"/>
</dbReference>
<evidence type="ECO:0000313" key="5">
    <source>
        <dbReference type="Proteomes" id="UP000199079"/>
    </source>
</evidence>
<proteinExistence type="predicted"/>
<evidence type="ECO:0000313" key="4">
    <source>
        <dbReference type="EMBL" id="SDY58728.1"/>
    </source>
</evidence>
<evidence type="ECO:0000259" key="3">
    <source>
        <dbReference type="Pfam" id="PF19278"/>
    </source>
</evidence>
<keyword evidence="5" id="KW-1185">Reference proteome</keyword>
<name>A0A1H3L444_9EURY</name>
<dbReference type="PANTHER" id="PTHR11365:SF23">
    <property type="entry name" value="HYPOTHETICAL 5-OXOPROLINASE (EUROFUNG)-RELATED"/>
    <property type="match status" value="1"/>
</dbReference>
<dbReference type="Proteomes" id="UP000199079">
    <property type="component" value="Unassembled WGS sequence"/>
</dbReference>
<protein>
    <submittedName>
        <fullName evidence="4">N-methylhydantoinase A</fullName>
    </submittedName>
</protein>
<dbReference type="InterPro" id="IPR045079">
    <property type="entry name" value="Oxoprolinase-like"/>
</dbReference>
<dbReference type="GO" id="GO:0005829">
    <property type="term" value="C:cytosol"/>
    <property type="evidence" value="ECO:0007669"/>
    <property type="project" value="TreeGrafter"/>
</dbReference>
<feature type="domain" description="Hydantoinase/oxoprolinase N-terminal" evidence="2">
    <location>
        <begin position="4"/>
        <end position="181"/>
    </location>
</feature>
<dbReference type="InterPro" id="IPR043129">
    <property type="entry name" value="ATPase_NBD"/>
</dbReference>
<accession>A0A1H3L444</accession>
<dbReference type="SUPFAM" id="SSF53067">
    <property type="entry name" value="Actin-like ATPase domain"/>
    <property type="match status" value="1"/>
</dbReference>
<feature type="domain" description="Acetophenone carboxylase-like C-terminal" evidence="3">
    <location>
        <begin position="506"/>
        <end position="668"/>
    </location>
</feature>
<feature type="domain" description="Hydantoinase A/oxoprolinase" evidence="1">
    <location>
        <begin position="203"/>
        <end position="490"/>
    </location>
</feature>
<dbReference type="EMBL" id="FNPC01000006">
    <property type="protein sequence ID" value="SDY58728.1"/>
    <property type="molecule type" value="Genomic_DNA"/>
</dbReference>